<reference evidence="1" key="1">
    <citation type="submission" date="2020-03" db="EMBL/GenBank/DDBJ databases">
        <authorList>
            <person name="Weist P."/>
        </authorList>
    </citation>
    <scope>NUCLEOTIDE SEQUENCE</scope>
</reference>
<organism evidence="1 2">
    <name type="scientific">Pleuronectes platessa</name>
    <name type="common">European plaice</name>
    <dbReference type="NCBI Taxonomy" id="8262"/>
    <lineage>
        <taxon>Eukaryota</taxon>
        <taxon>Metazoa</taxon>
        <taxon>Chordata</taxon>
        <taxon>Craniata</taxon>
        <taxon>Vertebrata</taxon>
        <taxon>Euteleostomi</taxon>
        <taxon>Actinopterygii</taxon>
        <taxon>Neopterygii</taxon>
        <taxon>Teleostei</taxon>
        <taxon>Neoteleostei</taxon>
        <taxon>Acanthomorphata</taxon>
        <taxon>Carangaria</taxon>
        <taxon>Pleuronectiformes</taxon>
        <taxon>Pleuronectoidei</taxon>
        <taxon>Pleuronectidae</taxon>
        <taxon>Pleuronectes</taxon>
    </lineage>
</organism>
<comment type="caution">
    <text evidence="1">The sequence shown here is derived from an EMBL/GenBank/DDBJ whole genome shotgun (WGS) entry which is preliminary data.</text>
</comment>
<proteinExistence type="predicted"/>
<sequence>MVEVHGQKEADWVVLLIGSSGFGGHTSHLISCRRTPSLISNLDLLRRRRSAAQIWTGSGHSAPGTRDSGTSLINHQLHFMVDTHRAPAPVKFVSTVPLLLRGSTASALPGVLYR</sequence>
<keyword evidence="2" id="KW-1185">Reference proteome</keyword>
<name>A0A9N7V7N7_PLEPL</name>
<dbReference type="EMBL" id="CADEAL010003942">
    <property type="protein sequence ID" value="CAB1447317.1"/>
    <property type="molecule type" value="Genomic_DNA"/>
</dbReference>
<evidence type="ECO:0000313" key="1">
    <source>
        <dbReference type="EMBL" id="CAB1447317.1"/>
    </source>
</evidence>
<gene>
    <name evidence="1" type="ORF">PLEPLA_LOCUS35011</name>
</gene>
<dbReference type="AlphaFoldDB" id="A0A9N7V7N7"/>
<evidence type="ECO:0000313" key="2">
    <source>
        <dbReference type="Proteomes" id="UP001153269"/>
    </source>
</evidence>
<protein>
    <submittedName>
        <fullName evidence="1">Uncharacterized protein</fullName>
    </submittedName>
</protein>
<dbReference type="Proteomes" id="UP001153269">
    <property type="component" value="Unassembled WGS sequence"/>
</dbReference>
<accession>A0A9N7V7N7</accession>